<feature type="active site" description="Proton donor" evidence="3">
    <location>
        <position position="233"/>
    </location>
</feature>
<comment type="caution">
    <text evidence="10">The sequence shown here is derived from an EMBL/GenBank/DDBJ whole genome shotgun (WGS) entry which is preliminary data.</text>
</comment>
<dbReference type="PROSITE" id="PS51845">
    <property type="entry name" value="PDEASE_I_2"/>
    <property type="match status" value="1"/>
</dbReference>
<keyword evidence="2" id="KW-0378">Hydrolase</keyword>
<feature type="binding site" evidence="4">
    <location>
        <position position="459"/>
    </location>
    <ligand>
        <name>AMP</name>
        <dbReference type="ChEBI" id="CHEBI:456215"/>
    </ligand>
</feature>
<reference evidence="10 11" key="1">
    <citation type="submission" date="2019-09" db="EMBL/GenBank/DDBJ databases">
        <authorList>
            <consortium name="DOE Joint Genome Institute"/>
            <person name="Mondo S.J."/>
            <person name="Navarro-Mendoza M.I."/>
            <person name="Perez-Arques C."/>
            <person name="Panchal S."/>
            <person name="Nicolas F.E."/>
            <person name="Ganguly P."/>
            <person name="Pangilinan J."/>
            <person name="Grigoriev I."/>
            <person name="Heitman J."/>
            <person name="Sanya K."/>
            <person name="Garre V."/>
        </authorList>
    </citation>
    <scope>NUCLEOTIDE SEQUENCE [LARGE SCALE GENOMIC DNA]</scope>
    <source>
        <strain evidence="10 11">MU402</strain>
    </source>
</reference>
<keyword evidence="1 5" id="KW-0479">Metal-binding</keyword>
<feature type="binding site" evidence="5">
    <location>
        <position position="408"/>
    </location>
    <ligand>
        <name>Zn(2+)</name>
        <dbReference type="ChEBI" id="CHEBI:29105"/>
        <label>1</label>
    </ligand>
</feature>
<dbReference type="GO" id="GO:0004114">
    <property type="term" value="F:3',5'-cyclic-nucleotide phosphodiesterase activity"/>
    <property type="evidence" value="ECO:0007669"/>
    <property type="project" value="InterPro"/>
</dbReference>
<evidence type="ECO:0000256" key="6">
    <source>
        <dbReference type="PROSITE-ProRule" id="PRU00169"/>
    </source>
</evidence>
<feature type="binding site" evidence="4">
    <location>
        <position position="408"/>
    </location>
    <ligand>
        <name>AMP</name>
        <dbReference type="ChEBI" id="CHEBI:456215"/>
    </ligand>
</feature>
<dbReference type="InterPro" id="IPR036971">
    <property type="entry name" value="PDEase_catalytic_dom_sf"/>
</dbReference>
<dbReference type="PROSITE" id="PS50110">
    <property type="entry name" value="RESPONSE_REGULATORY"/>
    <property type="match status" value="1"/>
</dbReference>
<evidence type="ECO:0008006" key="12">
    <source>
        <dbReference type="Google" id="ProtNLM"/>
    </source>
</evidence>
<dbReference type="Gene3D" id="3.40.50.2300">
    <property type="match status" value="1"/>
</dbReference>
<evidence type="ECO:0000313" key="10">
    <source>
        <dbReference type="EMBL" id="KAF1801611.1"/>
    </source>
</evidence>
<dbReference type="CDD" id="cd00077">
    <property type="entry name" value="HDc"/>
    <property type="match status" value="1"/>
</dbReference>
<name>A0A8H4BHR4_MUCCL</name>
<evidence type="ECO:0000256" key="1">
    <source>
        <dbReference type="ARBA" id="ARBA00022723"/>
    </source>
</evidence>
<dbReference type="Gene3D" id="1.10.1300.10">
    <property type="entry name" value="3'5'-cyclic nucleotide phosphodiesterase, catalytic domain"/>
    <property type="match status" value="1"/>
</dbReference>
<feature type="binding site" evidence="5">
    <location>
        <position position="288"/>
    </location>
    <ligand>
        <name>Zn(2+)</name>
        <dbReference type="ChEBI" id="CHEBI:29105"/>
        <label>1</label>
    </ligand>
</feature>
<dbReference type="SUPFAM" id="SSF109604">
    <property type="entry name" value="HD-domain/PDEase-like"/>
    <property type="match status" value="1"/>
</dbReference>
<dbReference type="Pfam" id="PF00233">
    <property type="entry name" value="PDEase_I"/>
    <property type="match status" value="1"/>
</dbReference>
<dbReference type="EMBL" id="JAAECE010000004">
    <property type="protein sequence ID" value="KAF1801611.1"/>
    <property type="molecule type" value="Genomic_DNA"/>
</dbReference>
<organism evidence="10 11">
    <name type="scientific">Mucor circinelloides f. lusitanicus</name>
    <name type="common">Mucor racemosus var. lusitanicus</name>
    <dbReference type="NCBI Taxonomy" id="29924"/>
    <lineage>
        <taxon>Eukaryota</taxon>
        <taxon>Fungi</taxon>
        <taxon>Fungi incertae sedis</taxon>
        <taxon>Mucoromycota</taxon>
        <taxon>Mucoromycotina</taxon>
        <taxon>Mucoromycetes</taxon>
        <taxon>Mucorales</taxon>
        <taxon>Mucorineae</taxon>
        <taxon>Mucoraceae</taxon>
        <taxon>Mucor</taxon>
    </lineage>
</organism>
<feature type="region of interest" description="Disordered" evidence="7">
    <location>
        <begin position="505"/>
        <end position="538"/>
    </location>
</feature>
<evidence type="ECO:0000259" key="9">
    <source>
        <dbReference type="PROSITE" id="PS51845"/>
    </source>
</evidence>
<dbReference type="InterPro" id="IPR003607">
    <property type="entry name" value="HD/PDEase_dom"/>
</dbReference>
<evidence type="ECO:0000259" key="8">
    <source>
        <dbReference type="PROSITE" id="PS50110"/>
    </source>
</evidence>
<dbReference type="Proteomes" id="UP000469890">
    <property type="component" value="Unassembled WGS sequence"/>
</dbReference>
<dbReference type="InterPro" id="IPR023088">
    <property type="entry name" value="PDEase"/>
</dbReference>
<dbReference type="SMART" id="SM00471">
    <property type="entry name" value="HDc"/>
    <property type="match status" value="1"/>
</dbReference>
<proteinExistence type="predicted"/>
<feature type="binding site" evidence="5">
    <location>
        <position position="289"/>
    </location>
    <ligand>
        <name>Zn(2+)</name>
        <dbReference type="ChEBI" id="CHEBI:29105"/>
        <label>2</label>
    </ligand>
</feature>
<feature type="binding site" evidence="5">
    <location>
        <position position="289"/>
    </location>
    <ligand>
        <name>Zn(2+)</name>
        <dbReference type="ChEBI" id="CHEBI:29105"/>
        <label>1</label>
    </ligand>
</feature>
<feature type="binding site" evidence="5">
    <location>
        <position position="237"/>
    </location>
    <ligand>
        <name>Zn(2+)</name>
        <dbReference type="ChEBI" id="CHEBI:29105"/>
        <label>1</label>
    </ligand>
</feature>
<evidence type="ECO:0000256" key="3">
    <source>
        <dbReference type="PIRSR" id="PIRSR623088-1"/>
    </source>
</evidence>
<accession>A0A8H4BHR4</accession>
<feature type="domain" description="PDEase" evidence="9">
    <location>
        <begin position="159"/>
        <end position="502"/>
    </location>
</feature>
<comment type="caution">
    <text evidence="6">Lacks conserved residue(s) required for the propagation of feature annotation.</text>
</comment>
<dbReference type="InterPro" id="IPR011006">
    <property type="entry name" value="CheY-like_superfamily"/>
</dbReference>
<feature type="binding site" evidence="4">
    <location>
        <begin position="233"/>
        <end position="237"/>
    </location>
    <ligand>
        <name>AMP</name>
        <dbReference type="ChEBI" id="CHEBI:456215"/>
    </ligand>
</feature>
<evidence type="ECO:0000256" key="7">
    <source>
        <dbReference type="SAM" id="MobiDB-lite"/>
    </source>
</evidence>
<dbReference type="PRINTS" id="PR00387">
    <property type="entry name" value="PDIESTERASE1"/>
</dbReference>
<evidence type="ECO:0000256" key="4">
    <source>
        <dbReference type="PIRSR" id="PIRSR623088-2"/>
    </source>
</evidence>
<dbReference type="InterPro" id="IPR002073">
    <property type="entry name" value="PDEase_catalytic_dom"/>
</dbReference>
<dbReference type="AlphaFoldDB" id="A0A8H4BHR4"/>
<sequence length="607" mass="69014">MELDDAVENQEQIQAVSHTIEQVSDAVPVIVYSTKDDPQFMLECIQVGAADYVLRPLRSDVIKTLFLTLVRRQHHQQSSPLYQDHLISCSTISTITSVMSPITPTTAQHCNHSNHDSNKNSAYLPDRIHDRIKAINSRDINFTKAIIDSYLPAPSTMITCKQLTDQHREALQKKVSSWDFSPLNLSHDDLVHCSVIIISQVFLLDEITHFSQDQLYSFILDLASIYHDENPYHNFAHAVDVLQCIYYFTCQLGLVPFADGTPRMTNSKTYRILRPRDLFALFIAAIGHDTAHPGVNNAFLINTSAPLALLYNDNSVLESFHAMTLFQLLKKHKFDDTLGGSDSKEYGEFRKLVITSILATDMALHGDYVTKIKEQKQRLVDSDPNDWDAPRCLEERLLFCSGLIKCADISNVARPFPRAYEWAQILVEEFASQGDLERELGMSVMPMNDRSQIILEDSQIGFIRFVAVGLFESVSEYMQELSFPVEHIKRNLSIWEDRKRENIEHNHHKSTQQQQEQQQQQQQQEDSNSSSDTTATAEDDYHSQAVAALSKKGDIDSGYTLPEMPATLAMSSFSSITTKQYQHEQDQHGDWDHRESSGPVYCSCNIM</sequence>
<dbReference type="PANTHER" id="PTHR11347">
    <property type="entry name" value="CYCLIC NUCLEOTIDE PHOSPHODIESTERASE"/>
    <property type="match status" value="1"/>
</dbReference>
<dbReference type="SUPFAM" id="SSF52172">
    <property type="entry name" value="CheY-like"/>
    <property type="match status" value="1"/>
</dbReference>
<evidence type="ECO:0000256" key="2">
    <source>
        <dbReference type="ARBA" id="ARBA00022801"/>
    </source>
</evidence>
<evidence type="ECO:0000256" key="5">
    <source>
        <dbReference type="PIRSR" id="PIRSR623088-3"/>
    </source>
</evidence>
<gene>
    <name evidence="10" type="ORF">FB192DRAFT_1373713</name>
</gene>
<protein>
    <recommendedName>
        <fullName evidence="12">Phosphodiesterase</fullName>
    </recommendedName>
</protein>
<dbReference type="GO" id="GO:0046872">
    <property type="term" value="F:metal ion binding"/>
    <property type="evidence" value="ECO:0007669"/>
    <property type="project" value="UniProtKB-KW"/>
</dbReference>
<evidence type="ECO:0000313" key="11">
    <source>
        <dbReference type="Proteomes" id="UP000469890"/>
    </source>
</evidence>
<feature type="compositionally biased region" description="Low complexity" evidence="7">
    <location>
        <begin position="512"/>
        <end position="536"/>
    </location>
</feature>
<feature type="domain" description="Response regulatory" evidence="8">
    <location>
        <begin position="1"/>
        <end position="70"/>
    </location>
</feature>
<dbReference type="InterPro" id="IPR001789">
    <property type="entry name" value="Sig_transdc_resp-reg_receiver"/>
</dbReference>
<feature type="binding site" evidence="4">
    <location>
        <position position="289"/>
    </location>
    <ligand>
        <name>AMP</name>
        <dbReference type="ChEBI" id="CHEBI:456215"/>
    </ligand>
</feature>
<dbReference type="GO" id="GO:0000160">
    <property type="term" value="P:phosphorelay signal transduction system"/>
    <property type="evidence" value="ECO:0007669"/>
    <property type="project" value="InterPro"/>
</dbReference>